<evidence type="ECO:0000259" key="2">
    <source>
        <dbReference type="Pfam" id="PF01609"/>
    </source>
</evidence>
<dbReference type="GO" id="GO:0006313">
    <property type="term" value="P:DNA transposition"/>
    <property type="evidence" value="ECO:0007669"/>
    <property type="project" value="InterPro"/>
</dbReference>
<dbReference type="EMBL" id="JAFVMH010000017">
    <property type="protein sequence ID" value="MBO1326756.1"/>
    <property type="molecule type" value="Genomic_DNA"/>
</dbReference>
<sequence length="170" mass="19495">MAAHDRQHGRSGSQPGGWRKRGTHKEGFGRSRGGFTSKIHARADGQGRPLGFDLTGGEVSDYSGADALMDLPVVTPRRLLADKGYDSNRIRENLLLRGILPVIPPRSNRTQDIPCDFRRYRDRNRIERMFNRLKQFRRIATRYDKTRKSFLAFLNLAAVKLWLPSFVNRT</sequence>
<evidence type="ECO:0000313" key="4">
    <source>
        <dbReference type="Proteomes" id="UP000664073"/>
    </source>
</evidence>
<feature type="region of interest" description="Disordered" evidence="1">
    <location>
        <begin position="1"/>
        <end position="50"/>
    </location>
</feature>
<protein>
    <submittedName>
        <fullName evidence="3">IS5 family transposase</fullName>
    </submittedName>
</protein>
<dbReference type="Pfam" id="PF01609">
    <property type="entry name" value="DDE_Tnp_1"/>
    <property type="match status" value="1"/>
</dbReference>
<dbReference type="GO" id="GO:0004803">
    <property type="term" value="F:transposase activity"/>
    <property type="evidence" value="ECO:0007669"/>
    <property type="project" value="InterPro"/>
</dbReference>
<keyword evidence="4" id="KW-1185">Reference proteome</keyword>
<accession>A0A939KS27</accession>
<gene>
    <name evidence="3" type="ORF">J2D77_16555</name>
</gene>
<proteinExistence type="predicted"/>
<organism evidence="3 4">
    <name type="scientific">Acetobacter garciniae</name>
    <dbReference type="NCBI Taxonomy" id="2817435"/>
    <lineage>
        <taxon>Bacteria</taxon>
        <taxon>Pseudomonadati</taxon>
        <taxon>Pseudomonadota</taxon>
        <taxon>Alphaproteobacteria</taxon>
        <taxon>Acetobacterales</taxon>
        <taxon>Acetobacteraceae</taxon>
        <taxon>Acetobacter</taxon>
    </lineage>
</organism>
<evidence type="ECO:0000256" key="1">
    <source>
        <dbReference type="SAM" id="MobiDB-lite"/>
    </source>
</evidence>
<dbReference type="Proteomes" id="UP000664073">
    <property type="component" value="Unassembled WGS sequence"/>
</dbReference>
<dbReference type="InterPro" id="IPR002559">
    <property type="entry name" value="Transposase_11"/>
</dbReference>
<feature type="domain" description="Transposase IS4-like" evidence="2">
    <location>
        <begin position="26"/>
        <end position="158"/>
    </location>
</feature>
<dbReference type="NCBIfam" id="NF033580">
    <property type="entry name" value="transpos_IS5_3"/>
    <property type="match status" value="1"/>
</dbReference>
<name>A0A939KS27_9PROT</name>
<comment type="caution">
    <text evidence="3">The sequence shown here is derived from an EMBL/GenBank/DDBJ whole genome shotgun (WGS) entry which is preliminary data.</text>
</comment>
<dbReference type="PANTHER" id="PTHR30007:SF1">
    <property type="entry name" value="BLR1914 PROTEIN"/>
    <property type="match status" value="1"/>
</dbReference>
<evidence type="ECO:0000313" key="3">
    <source>
        <dbReference type="EMBL" id="MBO1326756.1"/>
    </source>
</evidence>
<dbReference type="GO" id="GO:0003677">
    <property type="term" value="F:DNA binding"/>
    <property type="evidence" value="ECO:0007669"/>
    <property type="project" value="InterPro"/>
</dbReference>
<dbReference type="PANTHER" id="PTHR30007">
    <property type="entry name" value="PHP DOMAIN PROTEIN"/>
    <property type="match status" value="1"/>
</dbReference>
<reference evidence="3" key="1">
    <citation type="submission" date="2021-03" db="EMBL/GenBank/DDBJ databases">
        <title>The complete genome sequence of Acetobacter sp. TBRC 12339.</title>
        <authorList>
            <person name="Charoenyingcharoen P."/>
            <person name="Yukphan P."/>
        </authorList>
    </citation>
    <scope>NUCLEOTIDE SEQUENCE</scope>
    <source>
        <strain evidence="3">TBRC 12339</strain>
    </source>
</reference>
<dbReference type="AlphaFoldDB" id="A0A939KS27"/>